<dbReference type="AlphaFoldDB" id="A0A4Z2IP30"/>
<proteinExistence type="predicted"/>
<sequence>MERNDTSEQISDFKGFLKSTVEQKEDVGDEADMEYKPRRIEGVVLVVDLGLEAEAEALQSAQAAAHLF</sequence>
<name>A0A4Z2IP30_9TELE</name>
<gene>
    <name evidence="1" type="ORF">EYF80_010458</name>
</gene>
<comment type="caution">
    <text evidence="1">The sequence shown here is derived from an EMBL/GenBank/DDBJ whole genome shotgun (WGS) entry which is preliminary data.</text>
</comment>
<accession>A0A4Z2IP30</accession>
<organism evidence="1 2">
    <name type="scientific">Liparis tanakae</name>
    <name type="common">Tanaka's snailfish</name>
    <dbReference type="NCBI Taxonomy" id="230148"/>
    <lineage>
        <taxon>Eukaryota</taxon>
        <taxon>Metazoa</taxon>
        <taxon>Chordata</taxon>
        <taxon>Craniata</taxon>
        <taxon>Vertebrata</taxon>
        <taxon>Euteleostomi</taxon>
        <taxon>Actinopterygii</taxon>
        <taxon>Neopterygii</taxon>
        <taxon>Teleostei</taxon>
        <taxon>Neoteleostei</taxon>
        <taxon>Acanthomorphata</taxon>
        <taxon>Eupercaria</taxon>
        <taxon>Perciformes</taxon>
        <taxon>Cottioidei</taxon>
        <taxon>Cottales</taxon>
        <taxon>Liparidae</taxon>
        <taxon>Liparis</taxon>
    </lineage>
</organism>
<dbReference type="EMBL" id="SRLO01000066">
    <property type="protein sequence ID" value="TNN79214.1"/>
    <property type="molecule type" value="Genomic_DNA"/>
</dbReference>
<protein>
    <submittedName>
        <fullName evidence="1">Uncharacterized protein</fullName>
    </submittedName>
</protein>
<evidence type="ECO:0000313" key="1">
    <source>
        <dbReference type="EMBL" id="TNN79214.1"/>
    </source>
</evidence>
<keyword evidence="2" id="KW-1185">Reference proteome</keyword>
<dbReference type="OrthoDB" id="18679at2759"/>
<reference evidence="1 2" key="1">
    <citation type="submission" date="2019-03" db="EMBL/GenBank/DDBJ databases">
        <title>First draft genome of Liparis tanakae, snailfish: a comprehensive survey of snailfish specific genes.</title>
        <authorList>
            <person name="Kim W."/>
            <person name="Song I."/>
            <person name="Jeong J.-H."/>
            <person name="Kim D."/>
            <person name="Kim S."/>
            <person name="Ryu S."/>
            <person name="Song J.Y."/>
            <person name="Lee S.K."/>
        </authorList>
    </citation>
    <scope>NUCLEOTIDE SEQUENCE [LARGE SCALE GENOMIC DNA]</scope>
    <source>
        <tissue evidence="1">Muscle</tissue>
    </source>
</reference>
<evidence type="ECO:0000313" key="2">
    <source>
        <dbReference type="Proteomes" id="UP000314294"/>
    </source>
</evidence>
<dbReference type="Proteomes" id="UP000314294">
    <property type="component" value="Unassembled WGS sequence"/>
</dbReference>